<gene>
    <name evidence="2" type="ORF">NPIL_427971</name>
</gene>
<feature type="chain" id="PRO_5036467632" evidence="1">
    <location>
        <begin position="32"/>
        <end position="103"/>
    </location>
</feature>
<proteinExistence type="predicted"/>
<keyword evidence="1" id="KW-0732">Signal</keyword>
<organism evidence="2 3">
    <name type="scientific">Nephila pilipes</name>
    <name type="common">Giant wood spider</name>
    <name type="synonym">Nephila maculata</name>
    <dbReference type="NCBI Taxonomy" id="299642"/>
    <lineage>
        <taxon>Eukaryota</taxon>
        <taxon>Metazoa</taxon>
        <taxon>Ecdysozoa</taxon>
        <taxon>Arthropoda</taxon>
        <taxon>Chelicerata</taxon>
        <taxon>Arachnida</taxon>
        <taxon>Araneae</taxon>
        <taxon>Araneomorphae</taxon>
        <taxon>Entelegynae</taxon>
        <taxon>Araneoidea</taxon>
        <taxon>Nephilidae</taxon>
        <taxon>Nephila</taxon>
    </lineage>
</organism>
<accession>A0A8X6PG57</accession>
<name>A0A8X6PG57_NEPPI</name>
<feature type="signal peptide" evidence="1">
    <location>
        <begin position="1"/>
        <end position="31"/>
    </location>
</feature>
<evidence type="ECO:0000313" key="3">
    <source>
        <dbReference type="Proteomes" id="UP000887013"/>
    </source>
</evidence>
<sequence>MTGGILSLTGLMRTFPCILCVLGHLVPYGSGLENKSTSFQLLRDSFLEKFVQDICLDLGSPDRLLLPDRFPKLLVLHPDSRRRYAGFLGTSTAVLYGLLGSSH</sequence>
<dbReference type="Proteomes" id="UP000887013">
    <property type="component" value="Unassembled WGS sequence"/>
</dbReference>
<protein>
    <submittedName>
        <fullName evidence="2">Uncharacterized protein</fullName>
    </submittedName>
</protein>
<evidence type="ECO:0000313" key="2">
    <source>
        <dbReference type="EMBL" id="GFT66615.1"/>
    </source>
</evidence>
<reference evidence="2" key="1">
    <citation type="submission" date="2020-08" db="EMBL/GenBank/DDBJ databases">
        <title>Multicomponent nature underlies the extraordinary mechanical properties of spider dragline silk.</title>
        <authorList>
            <person name="Kono N."/>
            <person name="Nakamura H."/>
            <person name="Mori M."/>
            <person name="Yoshida Y."/>
            <person name="Ohtoshi R."/>
            <person name="Malay A.D."/>
            <person name="Moran D.A.P."/>
            <person name="Tomita M."/>
            <person name="Numata K."/>
            <person name="Arakawa K."/>
        </authorList>
    </citation>
    <scope>NUCLEOTIDE SEQUENCE</scope>
</reference>
<dbReference type="AlphaFoldDB" id="A0A8X6PG57"/>
<comment type="caution">
    <text evidence="2">The sequence shown here is derived from an EMBL/GenBank/DDBJ whole genome shotgun (WGS) entry which is preliminary data.</text>
</comment>
<evidence type="ECO:0000256" key="1">
    <source>
        <dbReference type="SAM" id="SignalP"/>
    </source>
</evidence>
<keyword evidence="3" id="KW-1185">Reference proteome</keyword>
<dbReference type="EMBL" id="BMAW01068978">
    <property type="protein sequence ID" value="GFT66615.1"/>
    <property type="molecule type" value="Genomic_DNA"/>
</dbReference>